<dbReference type="Proteomes" id="UP001159405">
    <property type="component" value="Unassembled WGS sequence"/>
</dbReference>
<reference evidence="1 2" key="1">
    <citation type="submission" date="2022-05" db="EMBL/GenBank/DDBJ databases">
        <authorList>
            <consortium name="Genoscope - CEA"/>
            <person name="William W."/>
        </authorList>
    </citation>
    <scope>NUCLEOTIDE SEQUENCE [LARGE SCALE GENOMIC DNA]</scope>
</reference>
<proteinExistence type="predicted"/>
<accession>A0ABN8R4C8</accession>
<evidence type="ECO:0000313" key="1">
    <source>
        <dbReference type="EMBL" id="CAH3172205.1"/>
    </source>
</evidence>
<dbReference type="EMBL" id="CALNXK010000171">
    <property type="protein sequence ID" value="CAH3172205.1"/>
    <property type="molecule type" value="Genomic_DNA"/>
</dbReference>
<name>A0ABN8R4C8_9CNID</name>
<organism evidence="1 2">
    <name type="scientific">Porites lobata</name>
    <dbReference type="NCBI Taxonomy" id="104759"/>
    <lineage>
        <taxon>Eukaryota</taxon>
        <taxon>Metazoa</taxon>
        <taxon>Cnidaria</taxon>
        <taxon>Anthozoa</taxon>
        <taxon>Hexacorallia</taxon>
        <taxon>Scleractinia</taxon>
        <taxon>Fungiina</taxon>
        <taxon>Poritidae</taxon>
        <taxon>Porites</taxon>
    </lineage>
</organism>
<protein>
    <submittedName>
        <fullName evidence="1">Uncharacterized protein</fullName>
    </submittedName>
</protein>
<evidence type="ECO:0000313" key="2">
    <source>
        <dbReference type="Proteomes" id="UP001159405"/>
    </source>
</evidence>
<gene>
    <name evidence="1" type="ORF">PLOB_00012796</name>
</gene>
<comment type="caution">
    <text evidence="1">The sequence shown here is derived from an EMBL/GenBank/DDBJ whole genome shotgun (WGS) entry which is preliminary data.</text>
</comment>
<keyword evidence="2" id="KW-1185">Reference proteome</keyword>
<sequence length="353" mass="41410">MNIVLMNTGGRRVKFVQEFDWVLLRIGKLHLEMNMAKSFTSLYWDVFMCDLAKELGFNSEAAQKFVKKCSDHHKTMSILKVAHLGFWYELLVPYVRSRLASGTALSVNDFLYDWLVKVGWTQPNYRYIFNTTWTYLMGINLLHVGVRRNNAEYIRAGHMAFAPLFHRNGVSKYALIDLHDRLVMTATFYWYKLAEFVSRTESISTPGNPSKGECMDANLEEVNKDSKVWQHGVMTAIDWLRIFRNLGKLTKVSIVREWLLCLIGMNDPKQDAGVSRKRYDFKEEVLAWRIKLRRESHVDVLQNKMNELKRKQSSLKKEVLLSFFYEVCEELNQVVDNEQEILFVKDQDNDTFN</sequence>